<evidence type="ECO:0000256" key="1">
    <source>
        <dbReference type="ARBA" id="ARBA00004141"/>
    </source>
</evidence>
<feature type="transmembrane region" description="Helical" evidence="5">
    <location>
        <begin position="93"/>
        <end position="119"/>
    </location>
</feature>
<keyword evidence="7" id="KW-1185">Reference proteome</keyword>
<dbReference type="InParanoid" id="A0A212QZX3"/>
<evidence type="ECO:0000256" key="2">
    <source>
        <dbReference type="ARBA" id="ARBA00022692"/>
    </source>
</evidence>
<evidence type="ECO:0000256" key="3">
    <source>
        <dbReference type="ARBA" id="ARBA00022989"/>
    </source>
</evidence>
<evidence type="ECO:0000313" key="6">
    <source>
        <dbReference type="EMBL" id="SNB65107.1"/>
    </source>
</evidence>
<feature type="transmembrane region" description="Helical" evidence="5">
    <location>
        <begin position="863"/>
        <end position="883"/>
    </location>
</feature>
<feature type="transmembrane region" description="Helical" evidence="5">
    <location>
        <begin position="1272"/>
        <end position="1291"/>
    </location>
</feature>
<feature type="transmembrane region" description="Helical" evidence="5">
    <location>
        <begin position="1297"/>
        <end position="1313"/>
    </location>
</feature>
<feature type="transmembrane region" description="Helical" evidence="5">
    <location>
        <begin position="126"/>
        <end position="144"/>
    </location>
</feature>
<keyword evidence="4 5" id="KW-0472">Membrane</keyword>
<feature type="transmembrane region" description="Helical" evidence="5">
    <location>
        <begin position="256"/>
        <end position="276"/>
    </location>
</feature>
<feature type="transmembrane region" description="Helical" evidence="5">
    <location>
        <begin position="164"/>
        <end position="187"/>
    </location>
</feature>
<protein>
    <submittedName>
        <fullName evidence="6">Membrane protein involved in the export of O-antigen and teichoic acid</fullName>
    </submittedName>
</protein>
<dbReference type="PANTHER" id="PTHR43424:SF1">
    <property type="entry name" value="LOCUS PUTATIVE PROTEIN 1-RELATED"/>
    <property type="match status" value="1"/>
</dbReference>
<dbReference type="CDD" id="cd13128">
    <property type="entry name" value="MATE_Wzx_like"/>
    <property type="match status" value="1"/>
</dbReference>
<sequence>MRRGMRWLSRLGPMGIFALLPVLLLGPTLTGSRTILPADNLYEWQPWRAAATAFGIGVPHNALLSDLVLENYAWKRFLLGALRRGELPLWNPYLFAGAPFLANGQHSALYPFTVLFLIFPLPQAYGLFNALQLFLAGLGMYALARAWGLSRAAATFAGVAYELSAFMVVSMVFPMIIAGAAWLPYLLAALHGMIERRPLLGRPAALPWTLLAALALGMNILAGHVEITYYTVLIGLGYGLWGAWRARARIRAALETLGWTGLAVGLGFALGAAQWMPLYEVVRENFREGTATLEQVLGWAYPWRHLLVFLIPDFYGNPSHHGVRDVFSGAWVPFTVNAYGQPNPNGAFTSHWGIKNYVEGGAYLGLLPWSFALLALLRWRSLARSRVPILFLVLLAALSFSFAFGMPTYALLYYGLPGINQLHSPFRWIWPFTLAMAGLAGAGFEVALREEGKAVRWMALGWMGVGALTLAALVLARWGMPETALSLAERALHALAKAPEAFPDGRTFFSYQFWNLLRFGGVALGSGLALRLFQPRPVRRVLPIGMLALDLLQAGAGFYPAADPRWLDFVPPVVRFLRQDPGPWRLTTFDPHGRKTFNANGPWLYDLQDVRGYDSIILKRYVAYMSAIQSQHELPFNRIAPLTDPAALDSPLLDALNVKYVVTEEEIPSPRYTKVYEGEVRVYRNEGAMPRAWTLPLTATVFHRDPFAALRQFDPRFHAVVDRPLPELERFGERGTPRPAAVTVYGINEVWVDAAVEEPSWLVLADTFFPGWVAYRRPIGGSEQEERSLEIYAVNGLFRAVILPPGRWTVRFRYSPLSVKLGFFTTFIGGMGMIFLAALWLWGRLYREELEHSTARRVLKNSLTAMALNLFTRSIDFAFAALMLRILGPEAAGKYYFAIVLVGWYEILSNFGLNVWLTREGAKRRDQVNRYFVNSSALRLILLAAWLPLLLLVTGLWMGLFRLSGDTALAILLLALAQVPASLSTGITALFYVYEKAEIPAALTVVTVLLKVGFGVPILLMGGGFVGLAASSVVVNGITLALLSGIAFRTFFRPRWEDDPALRREMIRESAPLMLNHLLATLFFKIDVPILQALKGDVQVGWYSTAYKWLDALNIIPAYTTFAVFPVISRQAAGSTEAMRRSVILTLKGLAAIAVFIAVLFTFLAEPLSYLLGGAQYLPHAAIALRIMIWSIPIGWMNSLINYVLVALGRQRYQTKAFLIALGFNALSNLLAIPLFGYIAAAVITILSEIVEGLAFYYDLRRRIGPLPWGEILGRPLLAGVVMGSLIAALWRTTPILALPLGALGYGLAWWALRPFNAEESARIREMLPLRRSPPA</sequence>
<feature type="transmembrane region" description="Helical" evidence="5">
    <location>
        <begin position="1149"/>
        <end position="1171"/>
    </location>
</feature>
<dbReference type="InterPro" id="IPR002797">
    <property type="entry name" value="Polysacc_synth"/>
</dbReference>
<dbReference type="Proteomes" id="UP000197025">
    <property type="component" value="Unassembled WGS sequence"/>
</dbReference>
<feature type="transmembrane region" description="Helical" evidence="5">
    <location>
        <begin position="1073"/>
        <end position="1094"/>
    </location>
</feature>
<dbReference type="RefSeq" id="WP_143597545.1">
    <property type="nucleotide sequence ID" value="NZ_FYEK01000027.1"/>
</dbReference>
<feature type="transmembrane region" description="Helical" evidence="5">
    <location>
        <begin position="1026"/>
        <end position="1052"/>
    </location>
</feature>
<feature type="transmembrane region" description="Helical" evidence="5">
    <location>
        <begin position="389"/>
        <end position="416"/>
    </location>
</feature>
<dbReference type="InterPro" id="IPR052556">
    <property type="entry name" value="PolySynth_Transporter"/>
</dbReference>
<feature type="transmembrane region" description="Helical" evidence="5">
    <location>
        <begin position="1183"/>
        <end position="1205"/>
    </location>
</feature>
<feature type="transmembrane region" description="Helical" evidence="5">
    <location>
        <begin position="1239"/>
        <end position="1260"/>
    </location>
</feature>
<comment type="subcellular location">
    <subcellularLocation>
        <location evidence="1">Membrane</location>
        <topology evidence="1">Multi-pass membrane protein</topology>
    </subcellularLocation>
</comment>
<feature type="transmembrane region" description="Helical" evidence="5">
    <location>
        <begin position="821"/>
        <end position="842"/>
    </location>
</feature>
<feature type="transmembrane region" description="Helical" evidence="5">
    <location>
        <begin position="938"/>
        <end position="961"/>
    </location>
</feature>
<evidence type="ECO:0000256" key="5">
    <source>
        <dbReference type="SAM" id="Phobius"/>
    </source>
</evidence>
<dbReference type="GO" id="GO:0016020">
    <property type="term" value="C:membrane"/>
    <property type="evidence" value="ECO:0007669"/>
    <property type="project" value="UniProtKB-SubCell"/>
</dbReference>
<accession>A0A212QZX3</accession>
<dbReference type="EMBL" id="FYEK01000027">
    <property type="protein sequence ID" value="SNB65107.1"/>
    <property type="molecule type" value="Genomic_DNA"/>
</dbReference>
<feature type="transmembrane region" description="Helical" evidence="5">
    <location>
        <begin position="199"/>
        <end position="221"/>
    </location>
</feature>
<gene>
    <name evidence="6" type="ORF">SAMN02746019_00009260</name>
</gene>
<keyword evidence="2 5" id="KW-0812">Transmembrane</keyword>
<feature type="transmembrane region" description="Helical" evidence="5">
    <location>
        <begin position="360"/>
        <end position="377"/>
    </location>
</feature>
<organism evidence="6 7">
    <name type="scientific">Thermoflexus hugenholtzii JAD2</name>
    <dbReference type="NCBI Taxonomy" id="877466"/>
    <lineage>
        <taxon>Bacteria</taxon>
        <taxon>Bacillati</taxon>
        <taxon>Chloroflexota</taxon>
        <taxon>Thermoflexia</taxon>
        <taxon>Thermoflexales</taxon>
        <taxon>Thermoflexaceae</taxon>
        <taxon>Thermoflexus</taxon>
    </lineage>
</organism>
<feature type="transmembrane region" description="Helical" evidence="5">
    <location>
        <begin position="967"/>
        <end position="994"/>
    </location>
</feature>
<dbReference type="PANTHER" id="PTHR43424">
    <property type="entry name" value="LOCUS PUTATIVE PROTEIN 1-RELATED"/>
    <property type="match status" value="1"/>
</dbReference>
<dbReference type="OrthoDB" id="151392at2"/>
<feature type="transmembrane region" description="Helical" evidence="5">
    <location>
        <begin position="1001"/>
        <end position="1020"/>
    </location>
</feature>
<reference evidence="7" key="1">
    <citation type="submission" date="2017-06" db="EMBL/GenBank/DDBJ databases">
        <authorList>
            <person name="Varghese N."/>
            <person name="Submissions S."/>
        </authorList>
    </citation>
    <scope>NUCLEOTIDE SEQUENCE [LARGE SCALE GENOMIC DNA]</scope>
    <source>
        <strain evidence="7">JAD2</strain>
    </source>
</reference>
<evidence type="ECO:0000313" key="7">
    <source>
        <dbReference type="Proteomes" id="UP000197025"/>
    </source>
</evidence>
<feature type="transmembrane region" description="Helical" evidence="5">
    <location>
        <begin position="428"/>
        <end position="448"/>
    </location>
</feature>
<proteinExistence type="predicted"/>
<feature type="transmembrane region" description="Helical" evidence="5">
    <location>
        <begin position="460"/>
        <end position="480"/>
    </location>
</feature>
<feature type="transmembrane region" description="Helical" evidence="5">
    <location>
        <begin position="1106"/>
        <end position="1128"/>
    </location>
</feature>
<keyword evidence="3 5" id="KW-1133">Transmembrane helix</keyword>
<evidence type="ECO:0000256" key="4">
    <source>
        <dbReference type="ARBA" id="ARBA00023136"/>
    </source>
</evidence>
<feature type="transmembrane region" description="Helical" evidence="5">
    <location>
        <begin position="895"/>
        <end position="917"/>
    </location>
</feature>
<dbReference type="Pfam" id="PF01943">
    <property type="entry name" value="Polysacc_synt"/>
    <property type="match status" value="1"/>
</dbReference>
<name>A0A212QZX3_9CHLR</name>
<feature type="transmembrane region" description="Helical" evidence="5">
    <location>
        <begin position="227"/>
        <end position="244"/>
    </location>
</feature>